<dbReference type="EMBL" id="MKEK01000001">
    <property type="protein sequence ID" value="OEY70723.1"/>
    <property type="molecule type" value="Genomic_DNA"/>
</dbReference>
<dbReference type="AlphaFoldDB" id="A0A1E7Q9I9"/>
<dbReference type="RefSeq" id="WP_070050277.1">
    <property type="nucleotide sequence ID" value="NZ_CBCSDO010000002.1"/>
</dbReference>
<accession>A0A1E7Q9I9</accession>
<feature type="transmembrane region" description="Helical" evidence="1">
    <location>
        <begin position="12"/>
        <end position="28"/>
    </location>
</feature>
<sequence>MVPLRLYEVMPYIYFIAGASILQLPIVANSWLGVSLALLLMARGATIWVLRSHNRRSDGVRNKSLGPLPFWLYELLPFVYAVSAVCIFSIADNLYLYPSAAILLSVFLLLYLFRVLYRKHQRPDVKFPRQALR</sequence>
<feature type="transmembrane region" description="Helical" evidence="1">
    <location>
        <begin position="34"/>
        <end position="50"/>
    </location>
</feature>
<organism evidence="2 3">
    <name type="scientific">Rheinheimera salexigens</name>
    <dbReference type="NCBI Taxonomy" id="1628148"/>
    <lineage>
        <taxon>Bacteria</taxon>
        <taxon>Pseudomonadati</taxon>
        <taxon>Pseudomonadota</taxon>
        <taxon>Gammaproteobacteria</taxon>
        <taxon>Chromatiales</taxon>
        <taxon>Chromatiaceae</taxon>
        <taxon>Rheinheimera</taxon>
    </lineage>
</organism>
<comment type="caution">
    <text evidence="2">The sequence shown here is derived from an EMBL/GenBank/DDBJ whole genome shotgun (WGS) entry which is preliminary data.</text>
</comment>
<evidence type="ECO:0000313" key="3">
    <source>
        <dbReference type="Proteomes" id="UP000242258"/>
    </source>
</evidence>
<protein>
    <submittedName>
        <fullName evidence="2">Uncharacterized protein</fullName>
    </submittedName>
</protein>
<evidence type="ECO:0000256" key="1">
    <source>
        <dbReference type="SAM" id="Phobius"/>
    </source>
</evidence>
<feature type="transmembrane region" description="Helical" evidence="1">
    <location>
        <begin position="96"/>
        <end position="117"/>
    </location>
</feature>
<gene>
    <name evidence="2" type="ORF">BI198_15010</name>
</gene>
<dbReference type="OrthoDB" id="6227426at2"/>
<keyword evidence="3" id="KW-1185">Reference proteome</keyword>
<name>A0A1E7Q9I9_9GAMM</name>
<feature type="transmembrane region" description="Helical" evidence="1">
    <location>
        <begin position="70"/>
        <end position="90"/>
    </location>
</feature>
<dbReference type="Proteomes" id="UP000242258">
    <property type="component" value="Unassembled WGS sequence"/>
</dbReference>
<keyword evidence="1" id="KW-1133">Transmembrane helix</keyword>
<keyword evidence="1" id="KW-0812">Transmembrane</keyword>
<keyword evidence="1" id="KW-0472">Membrane</keyword>
<reference evidence="3" key="1">
    <citation type="submission" date="2016-09" db="EMBL/GenBank/DDBJ databases">
        <authorList>
            <person name="Wan X."/>
            <person name="Hou S."/>
        </authorList>
    </citation>
    <scope>NUCLEOTIDE SEQUENCE [LARGE SCALE GENOMIC DNA]</scope>
    <source>
        <strain evidence="3">KH87</strain>
    </source>
</reference>
<proteinExistence type="predicted"/>
<evidence type="ECO:0000313" key="2">
    <source>
        <dbReference type="EMBL" id="OEY70723.1"/>
    </source>
</evidence>